<evidence type="ECO:0000313" key="4">
    <source>
        <dbReference type="Proteomes" id="UP000468531"/>
    </source>
</evidence>
<dbReference type="PANTHER" id="PTHR35004">
    <property type="entry name" value="TRANSPOSASE RV3428C-RELATED"/>
    <property type="match status" value="1"/>
</dbReference>
<keyword evidence="4" id="KW-1185">Reference proteome</keyword>
<feature type="region of interest" description="Disordered" evidence="1">
    <location>
        <begin position="627"/>
        <end position="759"/>
    </location>
</feature>
<dbReference type="AlphaFoldDB" id="A0A6P1BK19"/>
<dbReference type="InterPro" id="IPR012337">
    <property type="entry name" value="RNaseH-like_sf"/>
</dbReference>
<protein>
    <submittedName>
        <fullName evidence="3">DDE-type integrase/transposase/recombinase</fullName>
    </submittedName>
</protein>
<dbReference type="GO" id="GO:0003676">
    <property type="term" value="F:nucleic acid binding"/>
    <property type="evidence" value="ECO:0007669"/>
    <property type="project" value="InterPro"/>
</dbReference>
<dbReference type="Pfam" id="PF09299">
    <property type="entry name" value="Mu-transpos_C"/>
    <property type="match status" value="1"/>
</dbReference>
<comment type="caution">
    <text evidence="3">The sequence shown here is derived from an EMBL/GenBank/DDBJ whole genome shotgun (WGS) entry which is preliminary data.</text>
</comment>
<dbReference type="InterPro" id="IPR036397">
    <property type="entry name" value="RNaseH_sf"/>
</dbReference>
<dbReference type="SUPFAM" id="SSF53098">
    <property type="entry name" value="Ribonuclease H-like"/>
    <property type="match status" value="1"/>
</dbReference>
<organism evidence="3 4">
    <name type="scientific">Bradyrhizobium uaiense</name>
    <dbReference type="NCBI Taxonomy" id="2594946"/>
    <lineage>
        <taxon>Bacteria</taxon>
        <taxon>Pseudomonadati</taxon>
        <taxon>Pseudomonadota</taxon>
        <taxon>Alphaproteobacteria</taxon>
        <taxon>Hyphomicrobiales</taxon>
        <taxon>Nitrobacteraceae</taxon>
        <taxon>Bradyrhizobium</taxon>
    </lineage>
</organism>
<dbReference type="PROSITE" id="PS50994">
    <property type="entry name" value="INTEGRASE"/>
    <property type="match status" value="1"/>
</dbReference>
<dbReference type="Pfam" id="PF00665">
    <property type="entry name" value="rve"/>
    <property type="match status" value="1"/>
</dbReference>
<dbReference type="EMBL" id="VKHP01000076">
    <property type="protein sequence ID" value="NEU97990.1"/>
    <property type="molecule type" value="Genomic_DNA"/>
</dbReference>
<gene>
    <name evidence="3" type="ORF">FNJ47_19695</name>
</gene>
<feature type="compositionally biased region" description="Basic and acidic residues" evidence="1">
    <location>
        <begin position="692"/>
        <end position="703"/>
    </location>
</feature>
<evidence type="ECO:0000313" key="3">
    <source>
        <dbReference type="EMBL" id="NEU97990.1"/>
    </source>
</evidence>
<dbReference type="PANTHER" id="PTHR35004:SF6">
    <property type="entry name" value="TRANSPOSASE"/>
    <property type="match status" value="1"/>
</dbReference>
<evidence type="ECO:0000259" key="2">
    <source>
        <dbReference type="PROSITE" id="PS50994"/>
    </source>
</evidence>
<accession>A0A6P1BK19</accession>
<dbReference type="GO" id="GO:0015074">
    <property type="term" value="P:DNA integration"/>
    <property type="evidence" value="ECO:0007669"/>
    <property type="project" value="InterPro"/>
</dbReference>
<dbReference type="InterPro" id="IPR015378">
    <property type="entry name" value="Transposase-like_Mu_C"/>
</dbReference>
<dbReference type="Gene3D" id="3.30.420.10">
    <property type="entry name" value="Ribonuclease H-like superfamily/Ribonuclease H"/>
    <property type="match status" value="1"/>
</dbReference>
<reference evidence="3 4" key="1">
    <citation type="journal article" date="2020" name="Arch. Microbiol.">
        <title>Bradyrhizobium uaiense sp. nov., a new highly efficient cowpea symbiont.</title>
        <authorList>
            <person name="Cabral Michel D."/>
            <person name="Azarias Guimaraes A."/>
            <person name="Martins da Costa E."/>
            <person name="Soares de Carvalho T."/>
            <person name="Balsanelli E."/>
            <person name="Willems A."/>
            <person name="Maltempi de Souza E."/>
            <person name="de Souza Moreira F.M."/>
        </authorList>
    </citation>
    <scope>NUCLEOTIDE SEQUENCE [LARGE SCALE GENOMIC DNA]</scope>
    <source>
        <strain evidence="3 4">UFLA 03-164</strain>
    </source>
</reference>
<dbReference type="RefSeq" id="WP_163155893.1">
    <property type="nucleotide sequence ID" value="NZ_VKHP01000076.1"/>
</dbReference>
<feature type="domain" description="Integrase catalytic" evidence="2">
    <location>
        <begin position="260"/>
        <end position="470"/>
    </location>
</feature>
<dbReference type="Proteomes" id="UP000468531">
    <property type="component" value="Unassembled WGS sequence"/>
</dbReference>
<dbReference type="InterPro" id="IPR001584">
    <property type="entry name" value="Integrase_cat-core"/>
</dbReference>
<name>A0A6P1BK19_9BRAD</name>
<feature type="compositionally biased region" description="Basic and acidic residues" evidence="1">
    <location>
        <begin position="630"/>
        <end position="640"/>
    </location>
</feature>
<evidence type="ECO:0000256" key="1">
    <source>
        <dbReference type="SAM" id="MobiDB-lite"/>
    </source>
</evidence>
<proteinExistence type="predicted"/>
<sequence length="759" mass="86205">MSVQVPVRIQTGAPVRIDGKEFSAGPVISGGRVFHDKEAGTQIVLSEVAQMRMALDLRLRDASPFAGLSSARRHALRIDWGTFSPVERKTALVRALYVRKIDKVQPAPYRSKKRILVRIIEEVGKTWNIPLEARPSPRQVRTWYRTFVTTGRDVRGLVPCTWAKGNRLPRYPDWQLEIVHAQINKAIAVPETASLRTVKRLVDDALRSEAAARGESLTLKGRNNTIGGNLIARALRERNKFEILVGQTNAREARRQYHSVQLGPQGDEVNREWEVDHTLLDVFVIDEQTGKLAGRPWLTAIIDRYSRCIVGFSLSFAPPSWASVMDALRVAISRKAPYLRNYVGIKNKWECFGIPATLVMDHGRDFKSNSMAEAARALGFNLRYSKPKKPWLKGKIERWFKTLAEEIVHTLPGTTFSKVEHRKFYDSQKFAVLTIEETNWIVAKWIIDVYLQRRHGKLGVSPAKRWADGLIEIPLLREVPDELLVPMMGLVIPRTLRAGGIRYLGLRWESEAFSEVRAFLPDSANVQVRIDPLDVSTAYVFDERENKWVEGQLVEPVEARGYTLNQWATVKRLRKMIQEQEDKDADEALDEAIADIREYVDRIRRSRDKSKAPNRLARFQNRTAWSAIRPSRDSDDHAEPGSHVIGLTKIQSPPLQPHAPYEERPPRKRRSESNVEPLSVADSMESTSAGNAEHDGPRDHKPTAVDTKVPTVIRDMPPDDASNHDEDMDEADLPSLLRDDDEDDEVAVRPPNYGETEED</sequence>